<dbReference type="GO" id="GO:0004175">
    <property type="term" value="F:endopeptidase activity"/>
    <property type="evidence" value="ECO:0007669"/>
    <property type="project" value="UniProtKB-ARBA"/>
</dbReference>
<dbReference type="PANTHER" id="PTHR36435">
    <property type="entry name" value="SLR1288 PROTEIN"/>
    <property type="match status" value="1"/>
</dbReference>
<dbReference type="InterPro" id="IPR003675">
    <property type="entry name" value="Rce1/LyrA-like_dom"/>
</dbReference>
<evidence type="ECO:0000256" key="1">
    <source>
        <dbReference type="SAM" id="Phobius"/>
    </source>
</evidence>
<accession>A0A2Z3H4R5</accession>
<name>A0A2Z3H4R5_9BACT</name>
<dbReference type="PANTHER" id="PTHR36435:SF1">
    <property type="entry name" value="CAAX AMINO TERMINAL PROTEASE FAMILY PROTEIN"/>
    <property type="match status" value="1"/>
</dbReference>
<dbReference type="OrthoDB" id="9777755at2"/>
<dbReference type="KEGG" id="gog:C1280_14625"/>
<feature type="transmembrane region" description="Helical" evidence="1">
    <location>
        <begin position="295"/>
        <end position="313"/>
    </location>
</feature>
<sequence>MSEPTNEPPLVTRTDLPLVAPAPPARTRPGLLEAVIWCGLFVATQLFSAIIGTGVVFGALMYSAADPQAFADEQLGGFGKAVDLKAEGERPPIPDGIGRSLASGMLAAQFASLGLILLVLPRRIGPGWARQIGLRRPHPLHVFLALLLVPAFMICADLIQTLFLWATGMKPPPVVRALNGVFGSFPWPLTALAVAVGPGVVEELWCRGFLGRGLCARYGIPAGVLFTAALFAAMHLDPSQLVVIALMGVYLHFVYLAARSIWVPILLHATNNGLAILLALVLKVGDAQGNVEVPVAVHLLAFSLLLFGSVALWTSRAEVISVRGAEGAPWRPESPGVSAPPDGVKMRLVYAAFSPAAVLCAVASFGGLAVLLYQLSR</sequence>
<feature type="transmembrane region" description="Helical" evidence="1">
    <location>
        <begin position="218"/>
        <end position="235"/>
    </location>
</feature>
<feature type="transmembrane region" description="Helical" evidence="1">
    <location>
        <begin position="265"/>
        <end position="283"/>
    </location>
</feature>
<dbReference type="AlphaFoldDB" id="A0A2Z3H4R5"/>
<keyword evidence="1" id="KW-0472">Membrane</keyword>
<keyword evidence="1" id="KW-1133">Transmembrane helix</keyword>
<dbReference type="EMBL" id="CP025958">
    <property type="protein sequence ID" value="AWM38105.1"/>
    <property type="molecule type" value="Genomic_DNA"/>
</dbReference>
<organism evidence="3 4">
    <name type="scientific">Gemmata obscuriglobus</name>
    <dbReference type="NCBI Taxonomy" id="114"/>
    <lineage>
        <taxon>Bacteria</taxon>
        <taxon>Pseudomonadati</taxon>
        <taxon>Planctomycetota</taxon>
        <taxon>Planctomycetia</taxon>
        <taxon>Gemmatales</taxon>
        <taxon>Gemmataceae</taxon>
        <taxon>Gemmata</taxon>
    </lineage>
</organism>
<feature type="transmembrane region" description="Helical" evidence="1">
    <location>
        <begin position="185"/>
        <end position="206"/>
    </location>
</feature>
<feature type="transmembrane region" description="Helical" evidence="1">
    <location>
        <begin position="140"/>
        <end position="165"/>
    </location>
</feature>
<evidence type="ECO:0000259" key="2">
    <source>
        <dbReference type="Pfam" id="PF02517"/>
    </source>
</evidence>
<protein>
    <recommendedName>
        <fullName evidence="2">CAAX prenyl protease 2/Lysostaphin resistance protein A-like domain-containing protein</fullName>
    </recommendedName>
</protein>
<dbReference type="RefSeq" id="WP_010033644.1">
    <property type="nucleotide sequence ID" value="NZ_CP025958.1"/>
</dbReference>
<reference evidence="3 4" key="1">
    <citation type="submission" date="2018-01" db="EMBL/GenBank/DDBJ databases">
        <title>G. obscuriglobus.</title>
        <authorList>
            <person name="Franke J."/>
            <person name="Blomberg W."/>
            <person name="Selmecki A."/>
        </authorList>
    </citation>
    <scope>NUCLEOTIDE SEQUENCE [LARGE SCALE GENOMIC DNA]</scope>
    <source>
        <strain evidence="3 4">DSM 5831</strain>
    </source>
</reference>
<feature type="transmembrane region" description="Helical" evidence="1">
    <location>
        <begin position="348"/>
        <end position="373"/>
    </location>
</feature>
<feature type="transmembrane region" description="Helical" evidence="1">
    <location>
        <begin position="34"/>
        <end position="62"/>
    </location>
</feature>
<evidence type="ECO:0000313" key="4">
    <source>
        <dbReference type="Proteomes" id="UP000245802"/>
    </source>
</evidence>
<dbReference type="InterPro" id="IPR052710">
    <property type="entry name" value="CAAX_protease"/>
</dbReference>
<gene>
    <name evidence="3" type="ORF">C1280_14625</name>
</gene>
<dbReference type="Pfam" id="PF02517">
    <property type="entry name" value="Rce1-like"/>
    <property type="match status" value="1"/>
</dbReference>
<keyword evidence="1" id="KW-0812">Transmembrane</keyword>
<proteinExistence type="predicted"/>
<keyword evidence="4" id="KW-1185">Reference proteome</keyword>
<feature type="transmembrane region" description="Helical" evidence="1">
    <location>
        <begin position="101"/>
        <end position="120"/>
    </location>
</feature>
<dbReference type="Proteomes" id="UP000245802">
    <property type="component" value="Chromosome"/>
</dbReference>
<feature type="domain" description="CAAX prenyl protease 2/Lysostaphin resistance protein A-like" evidence="2">
    <location>
        <begin position="188"/>
        <end position="273"/>
    </location>
</feature>
<dbReference type="GO" id="GO:0080120">
    <property type="term" value="P:CAAX-box protein maturation"/>
    <property type="evidence" value="ECO:0007669"/>
    <property type="project" value="UniProtKB-ARBA"/>
</dbReference>
<evidence type="ECO:0000313" key="3">
    <source>
        <dbReference type="EMBL" id="AWM38105.1"/>
    </source>
</evidence>